<keyword evidence="8 10" id="KW-0238">DNA-binding</keyword>
<dbReference type="EC" id="5.6.2.1" evidence="10"/>
<dbReference type="InterPro" id="IPR013826">
    <property type="entry name" value="Topo_IA_cen_sub3"/>
</dbReference>
<feature type="active site" description="O-(5'-phospho-DNA)-tyrosine intermediate" evidence="10">
    <location>
        <position position="343"/>
    </location>
</feature>
<evidence type="ECO:0000256" key="6">
    <source>
        <dbReference type="ARBA" id="ARBA00022842"/>
    </source>
</evidence>
<dbReference type="SUPFAM" id="SSF57783">
    <property type="entry name" value="Zinc beta-ribbon"/>
    <property type="match status" value="1"/>
</dbReference>
<keyword evidence="6" id="KW-0460">Magnesium</keyword>
<evidence type="ECO:0000259" key="12">
    <source>
        <dbReference type="PROSITE" id="PS50880"/>
    </source>
</evidence>
<dbReference type="InterPro" id="IPR013497">
    <property type="entry name" value="Topo_IA_cen"/>
</dbReference>
<dbReference type="GO" id="GO:0005694">
    <property type="term" value="C:chromosome"/>
    <property type="evidence" value="ECO:0007669"/>
    <property type="project" value="InterPro"/>
</dbReference>
<dbReference type="GO" id="GO:0003677">
    <property type="term" value="F:DNA binding"/>
    <property type="evidence" value="ECO:0007669"/>
    <property type="project" value="UniProtKB-KW"/>
</dbReference>
<comment type="subunit">
    <text evidence="10">Monomer.</text>
</comment>
<comment type="function">
    <text evidence="10">Releases the supercoiling and torsional tension of DNA, which is introduced during the DNA replication and transcription, by transiently cleaving and rejoining one strand of the DNA duplex. Introduces a single-strand break via transesterification at a target site in duplex DNA. The scissile phosphodiester is attacked by the catalytic tyrosine of the enzyme, resulting in the formation of a DNA-(5'-phosphotyrosyl)-enzyme intermediate and the expulsion of a 3'-OH DNA strand. The free DNA strand then undergoes passage around the unbroken strand, thus removing DNA supercoils. Finally, in the religation step, the DNA 3'-OH attacks the covalent intermediate to expel the active-site tyrosine and restore the DNA phosphodiester backbone.</text>
</comment>
<dbReference type="InterPro" id="IPR034149">
    <property type="entry name" value="TOPRIM_TopoI"/>
</dbReference>
<dbReference type="CDD" id="cd00186">
    <property type="entry name" value="TOP1Ac"/>
    <property type="match status" value="1"/>
</dbReference>
<dbReference type="InterPro" id="IPR013824">
    <property type="entry name" value="Topo_IA_cen_sub1"/>
</dbReference>
<comment type="similarity">
    <text evidence="2 10">Belongs to the type IA topoisomerase family.</text>
</comment>
<evidence type="ECO:0000256" key="3">
    <source>
        <dbReference type="ARBA" id="ARBA00022723"/>
    </source>
</evidence>
<feature type="site" description="Interaction with DNA" evidence="10">
    <location>
        <position position="345"/>
    </location>
</feature>
<feature type="site" description="Interaction with DNA" evidence="10">
    <location>
        <position position="182"/>
    </location>
</feature>
<protein>
    <recommendedName>
        <fullName evidence="10">DNA topoisomerase 1</fullName>
        <ecNumber evidence="10">5.6.2.1</ecNumber>
    </recommendedName>
    <alternativeName>
        <fullName evidence="10">DNA topoisomerase I</fullName>
    </alternativeName>
</protein>
<keyword evidence="4" id="KW-0863">Zinc-finger</keyword>
<feature type="compositionally biased region" description="Polar residues" evidence="11">
    <location>
        <begin position="26"/>
        <end position="40"/>
    </location>
</feature>
<dbReference type="GO" id="GO:0003917">
    <property type="term" value="F:DNA topoisomerase type I (single strand cut, ATP-independent) activity"/>
    <property type="evidence" value="ECO:0007669"/>
    <property type="project" value="UniProtKB-UniRule"/>
</dbReference>
<dbReference type="Pfam" id="PF01131">
    <property type="entry name" value="Topoisom_bac"/>
    <property type="match status" value="1"/>
</dbReference>
<feature type="site" description="Interaction with DNA" evidence="10">
    <location>
        <position position="178"/>
    </location>
</feature>
<feature type="site" description="Interaction with DNA" evidence="10">
    <location>
        <position position="72"/>
    </location>
</feature>
<keyword evidence="7 10" id="KW-0799">Topoisomerase</keyword>
<dbReference type="Pfam" id="PF01751">
    <property type="entry name" value="Toprim"/>
    <property type="match status" value="1"/>
</dbReference>
<feature type="site" description="Interaction with DNA" evidence="10">
    <location>
        <position position="179"/>
    </location>
</feature>
<dbReference type="InterPro" id="IPR023406">
    <property type="entry name" value="Topo_IA_AS"/>
</dbReference>
<dbReference type="CDD" id="cd03363">
    <property type="entry name" value="TOPRIM_TopoIA_TopoI"/>
    <property type="match status" value="1"/>
</dbReference>
<feature type="site" description="Interaction with DNA" evidence="10">
    <location>
        <position position="544"/>
    </location>
</feature>
<evidence type="ECO:0000256" key="8">
    <source>
        <dbReference type="ARBA" id="ARBA00023125"/>
    </source>
</evidence>
<feature type="domain" description="Toprim" evidence="12">
    <location>
        <begin position="42"/>
        <end position="152"/>
    </location>
</feature>
<gene>
    <name evidence="10 14" type="primary">topA</name>
    <name evidence="14" type="ORF">ENP34_03130</name>
</gene>
<dbReference type="InterPro" id="IPR028612">
    <property type="entry name" value="Topoisom_1_IA"/>
</dbReference>
<dbReference type="PROSITE" id="PS50880">
    <property type="entry name" value="TOPRIM"/>
    <property type="match status" value="1"/>
</dbReference>
<dbReference type="InterPro" id="IPR013498">
    <property type="entry name" value="Topo_IA_Znf"/>
</dbReference>
<feature type="region of interest" description="Disordered" evidence="11">
    <location>
        <begin position="287"/>
        <end position="312"/>
    </location>
</feature>
<dbReference type="Gene3D" id="3.30.65.10">
    <property type="entry name" value="Bacterial Topoisomerase I, domain 1"/>
    <property type="match status" value="2"/>
</dbReference>
<comment type="caution">
    <text evidence="14">The sequence shown here is derived from an EMBL/GenBank/DDBJ whole genome shotgun (WGS) entry which is preliminary data.</text>
</comment>
<dbReference type="InterPro" id="IPR005733">
    <property type="entry name" value="TopoI_bac-type"/>
</dbReference>
<dbReference type="InterPro" id="IPR023405">
    <property type="entry name" value="Topo_IA_core_domain"/>
</dbReference>
<dbReference type="InterPro" id="IPR003601">
    <property type="entry name" value="Topo_IA_2"/>
</dbReference>
<dbReference type="InterPro" id="IPR000380">
    <property type="entry name" value="Topo_IA"/>
</dbReference>
<sequence>MAKRTTKSTGTKKTSKRATQPAARRQPSSGGQATTGNGRSSGALVIVESPAKARTISRYLGRGFTVKASMGHVRDLPKSKLGVDVEHGFAPTYLILREKANVVKELKESVRKARTLILATDPDREGEAIAWHLIEATNAQDKPVRRIVFHEITPEAVKAALENPRDIDMRLVNAQQARRVLDRLVGYEISPLLWRKVKSGLSAGRVQSVALRLVVEREREIEAFVPEEYWTIEAELAKLSNGAGGPPTFTATLIRIRGEKPVLKDETSARAVVAELQAASFWVRSVTERQKQRRPSPPFTTSTLQQEASRKLRMPVRRTMQIAQELYEGIDLGSEGSQGLITYMRTDSTNVAAAAQARARDVIAARFGQEYLPEQPPVYSRKAKGAQEAHEAIRPTDPARDPESVKPYLSQPQYRLYKLIWERFIASQMRNAVYDTTTVDIAAGARPEDAPYLLRATGSIVRFPGFLVVYREGRDEETDDELDQRPLPPLEQGEALRLVELRPEQHFTQPPPRYTEASLVKTLEELGIGRPSTYAPTIETLKQRHYVTVDDRKLIPTELGRAVNDLLVEHFPDIVDVGFTSRMEEELDEIASGERDWVPVLQEFYGPFHQTVERAAELMPRVRIADEPTDEVCEKCGRPMVIRLGRFGRFLACTGFPECRNTRPLLEKIGVRCPACGSGEIVERRSRKGRTFYGCSRYPECDFVSWERPVAERCPQCGGYMVMSGRRQQSVLRCPACGHQVNLAETAAPDSIAAIVAEEEAAGRA</sequence>
<dbReference type="GO" id="GO:0006265">
    <property type="term" value="P:DNA topological change"/>
    <property type="evidence" value="ECO:0007669"/>
    <property type="project" value="UniProtKB-UniRule"/>
</dbReference>
<keyword evidence="3" id="KW-0479">Metal-binding</keyword>
<comment type="catalytic activity">
    <reaction evidence="1 10">
        <text>ATP-independent breakage of single-stranded DNA, followed by passage and rejoining.</text>
        <dbReference type="EC" id="5.6.2.1"/>
    </reaction>
</comment>
<dbReference type="SMART" id="SM00493">
    <property type="entry name" value="TOPRIM"/>
    <property type="match status" value="1"/>
</dbReference>
<evidence type="ECO:0000256" key="4">
    <source>
        <dbReference type="ARBA" id="ARBA00022771"/>
    </source>
</evidence>
<feature type="site" description="Interaction with DNA" evidence="10">
    <location>
        <position position="194"/>
    </location>
</feature>
<evidence type="ECO:0000256" key="2">
    <source>
        <dbReference type="ARBA" id="ARBA00009446"/>
    </source>
</evidence>
<dbReference type="PANTHER" id="PTHR42785:SF1">
    <property type="entry name" value="DNA TOPOISOMERASE"/>
    <property type="match status" value="1"/>
</dbReference>
<dbReference type="HAMAP" id="MF_00952">
    <property type="entry name" value="Topoisom_1_prok"/>
    <property type="match status" value="1"/>
</dbReference>
<evidence type="ECO:0000313" key="14">
    <source>
        <dbReference type="EMBL" id="HEG90423.1"/>
    </source>
</evidence>
<dbReference type="SMART" id="SM00437">
    <property type="entry name" value="TOP1Ac"/>
    <property type="match status" value="1"/>
</dbReference>
<feature type="site" description="Interaction with DNA" evidence="10">
    <location>
        <position position="187"/>
    </location>
</feature>
<dbReference type="InterPro" id="IPR006171">
    <property type="entry name" value="TOPRIM_dom"/>
</dbReference>
<dbReference type="SMART" id="SM00436">
    <property type="entry name" value="TOP1Bc"/>
    <property type="match status" value="1"/>
</dbReference>
<dbReference type="Pfam" id="PF01396">
    <property type="entry name" value="Zn_ribbon_Top1"/>
    <property type="match status" value="3"/>
</dbReference>
<organism evidence="14">
    <name type="scientific">Thermorudis peleae</name>
    <dbReference type="NCBI Taxonomy" id="1382356"/>
    <lineage>
        <taxon>Bacteria</taxon>
        <taxon>Pseudomonadati</taxon>
        <taxon>Thermomicrobiota</taxon>
        <taxon>Thermomicrobia</taxon>
        <taxon>Thermomicrobia incertae sedis</taxon>
        <taxon>Thermorudis</taxon>
    </lineage>
</organism>
<evidence type="ECO:0000256" key="5">
    <source>
        <dbReference type="ARBA" id="ARBA00022833"/>
    </source>
</evidence>
<dbReference type="PRINTS" id="PR00417">
    <property type="entry name" value="PRTPISMRASEI"/>
</dbReference>
<dbReference type="NCBIfam" id="TIGR01051">
    <property type="entry name" value="topA_bact"/>
    <property type="match status" value="1"/>
</dbReference>
<evidence type="ECO:0000256" key="9">
    <source>
        <dbReference type="ARBA" id="ARBA00023235"/>
    </source>
</evidence>
<evidence type="ECO:0000256" key="1">
    <source>
        <dbReference type="ARBA" id="ARBA00000213"/>
    </source>
</evidence>
<dbReference type="AlphaFoldDB" id="A0A831TFR0"/>
<dbReference type="PROSITE" id="PS00396">
    <property type="entry name" value="TOPO_IA_1"/>
    <property type="match status" value="1"/>
</dbReference>
<feature type="region of interest" description="Disordered" evidence="11">
    <location>
        <begin position="1"/>
        <end position="46"/>
    </location>
</feature>
<dbReference type="Gene3D" id="2.70.20.10">
    <property type="entry name" value="Topoisomerase I, domain 3"/>
    <property type="match status" value="1"/>
</dbReference>
<dbReference type="Gene3D" id="1.10.290.10">
    <property type="entry name" value="Topoisomerase I, domain 4"/>
    <property type="match status" value="1"/>
</dbReference>
<dbReference type="Gene3D" id="3.40.50.140">
    <property type="match status" value="1"/>
</dbReference>
<dbReference type="EMBL" id="DSIY01000069">
    <property type="protein sequence ID" value="HEG90423.1"/>
    <property type="molecule type" value="Genomic_DNA"/>
</dbReference>
<reference evidence="14" key="1">
    <citation type="journal article" date="2020" name="mSystems">
        <title>Genome- and Community-Level Interaction Insights into Carbon Utilization and Element Cycling Functions of Hydrothermarchaeota in Hydrothermal Sediment.</title>
        <authorList>
            <person name="Zhou Z."/>
            <person name="Liu Y."/>
            <person name="Xu W."/>
            <person name="Pan J."/>
            <person name="Luo Z.H."/>
            <person name="Li M."/>
        </authorList>
    </citation>
    <scope>NUCLEOTIDE SEQUENCE [LARGE SCALE GENOMIC DNA]</scope>
    <source>
        <strain evidence="14">SpSt-210</strain>
    </source>
</reference>
<dbReference type="GO" id="GO:0008270">
    <property type="term" value="F:zinc ion binding"/>
    <property type="evidence" value="ECO:0007669"/>
    <property type="project" value="UniProtKB-KW"/>
</dbReference>
<feature type="region of interest" description="Interaction with DNA" evidence="10">
    <location>
        <begin position="202"/>
        <end position="207"/>
    </location>
</feature>
<proteinExistence type="inferred from homology"/>
<dbReference type="SUPFAM" id="SSF56712">
    <property type="entry name" value="Prokaryotic type I DNA topoisomerase"/>
    <property type="match status" value="1"/>
</dbReference>
<feature type="region of interest" description="Disordered" evidence="11">
    <location>
        <begin position="383"/>
        <end position="407"/>
    </location>
</feature>
<keyword evidence="5" id="KW-0862">Zinc</keyword>
<dbReference type="InterPro" id="IPR003602">
    <property type="entry name" value="Topo_IA_DNA-bd_dom"/>
</dbReference>
<feature type="domain" description="Topo IA-type catalytic" evidence="13">
    <location>
        <begin position="168"/>
        <end position="612"/>
    </location>
</feature>
<evidence type="ECO:0000256" key="10">
    <source>
        <dbReference type="HAMAP-Rule" id="MF_00952"/>
    </source>
</evidence>
<accession>A0A831TFR0</accession>
<dbReference type="PROSITE" id="PS52039">
    <property type="entry name" value="TOPO_IA_2"/>
    <property type="match status" value="1"/>
</dbReference>
<dbReference type="PANTHER" id="PTHR42785">
    <property type="entry name" value="DNA TOPOISOMERASE, TYPE IA, CORE"/>
    <property type="match status" value="1"/>
</dbReference>
<keyword evidence="9 10" id="KW-0413">Isomerase</keyword>
<evidence type="ECO:0000256" key="7">
    <source>
        <dbReference type="ARBA" id="ARBA00023029"/>
    </source>
</evidence>
<evidence type="ECO:0000259" key="13">
    <source>
        <dbReference type="PROSITE" id="PS52039"/>
    </source>
</evidence>
<name>A0A831TFR0_9BACT</name>
<dbReference type="Gene3D" id="1.10.460.10">
    <property type="entry name" value="Topoisomerase I, domain 2"/>
    <property type="match status" value="1"/>
</dbReference>
<dbReference type="InterPro" id="IPR013825">
    <property type="entry name" value="Topo_IA_cen_sub2"/>
</dbReference>
<evidence type="ECO:0000256" key="11">
    <source>
        <dbReference type="SAM" id="MobiDB-lite"/>
    </source>
</evidence>
<feature type="compositionally biased region" description="Basic and acidic residues" evidence="11">
    <location>
        <begin position="385"/>
        <end position="404"/>
    </location>
</feature>